<dbReference type="InterPro" id="IPR000719">
    <property type="entry name" value="Prot_kinase_dom"/>
</dbReference>
<keyword evidence="3" id="KW-1185">Reference proteome</keyword>
<accession>A0AAD4G557</accession>
<sequence length="141" mass="15925">MDTSSSWNERTRSRLKFPNAQLWSVALQLVEAVAFMHMHEHNVTHMDLKPQNAIIPTEGGRLSIIDFSVSIRVRSPDTSLERGCGHGRLHCSRSTQWTLQTDAHGPVELWPNVGRIMCRLSCLWRSRKTPGGSQTTYEPGS</sequence>
<dbReference type="PROSITE" id="PS50011">
    <property type="entry name" value="PROTEIN_KINASE_DOM"/>
    <property type="match status" value="1"/>
</dbReference>
<dbReference type="Gene3D" id="1.10.510.10">
    <property type="entry name" value="Transferase(Phosphotransferase) domain 1"/>
    <property type="match status" value="1"/>
</dbReference>
<organism evidence="2 3">
    <name type="scientific">Boletus edulis BED1</name>
    <dbReference type="NCBI Taxonomy" id="1328754"/>
    <lineage>
        <taxon>Eukaryota</taxon>
        <taxon>Fungi</taxon>
        <taxon>Dikarya</taxon>
        <taxon>Basidiomycota</taxon>
        <taxon>Agaricomycotina</taxon>
        <taxon>Agaricomycetes</taxon>
        <taxon>Agaricomycetidae</taxon>
        <taxon>Boletales</taxon>
        <taxon>Boletineae</taxon>
        <taxon>Boletaceae</taxon>
        <taxon>Boletoideae</taxon>
        <taxon>Boletus</taxon>
    </lineage>
</organism>
<comment type="caution">
    <text evidence="2">The sequence shown here is derived from an EMBL/GenBank/DDBJ whole genome shotgun (WGS) entry which is preliminary data.</text>
</comment>
<name>A0AAD4G557_BOLED</name>
<reference evidence="2" key="2">
    <citation type="journal article" date="2020" name="Nat. Commun.">
        <title>Large-scale genome sequencing of mycorrhizal fungi provides insights into the early evolution of symbiotic traits.</title>
        <authorList>
            <person name="Miyauchi S."/>
            <person name="Kiss E."/>
            <person name="Kuo A."/>
            <person name="Drula E."/>
            <person name="Kohler A."/>
            <person name="Sanchez-Garcia M."/>
            <person name="Morin E."/>
            <person name="Andreopoulos B."/>
            <person name="Barry K.W."/>
            <person name="Bonito G."/>
            <person name="Buee M."/>
            <person name="Carver A."/>
            <person name="Chen C."/>
            <person name="Cichocki N."/>
            <person name="Clum A."/>
            <person name="Culley D."/>
            <person name="Crous P.W."/>
            <person name="Fauchery L."/>
            <person name="Girlanda M."/>
            <person name="Hayes R.D."/>
            <person name="Keri Z."/>
            <person name="LaButti K."/>
            <person name="Lipzen A."/>
            <person name="Lombard V."/>
            <person name="Magnuson J."/>
            <person name="Maillard F."/>
            <person name="Murat C."/>
            <person name="Nolan M."/>
            <person name="Ohm R.A."/>
            <person name="Pangilinan J."/>
            <person name="Pereira M.F."/>
            <person name="Perotto S."/>
            <person name="Peter M."/>
            <person name="Pfister S."/>
            <person name="Riley R."/>
            <person name="Sitrit Y."/>
            <person name="Stielow J.B."/>
            <person name="Szollosi G."/>
            <person name="Zifcakova L."/>
            <person name="Stursova M."/>
            <person name="Spatafora J.W."/>
            <person name="Tedersoo L."/>
            <person name="Vaario L.M."/>
            <person name="Yamada A."/>
            <person name="Yan M."/>
            <person name="Wang P."/>
            <person name="Xu J."/>
            <person name="Bruns T."/>
            <person name="Baldrian P."/>
            <person name="Vilgalys R."/>
            <person name="Dunand C."/>
            <person name="Henrissat B."/>
            <person name="Grigoriev I.V."/>
            <person name="Hibbett D."/>
            <person name="Nagy L.G."/>
            <person name="Martin F.M."/>
        </authorList>
    </citation>
    <scope>NUCLEOTIDE SEQUENCE</scope>
    <source>
        <strain evidence="2">BED1</strain>
    </source>
</reference>
<dbReference type="GO" id="GO:0004672">
    <property type="term" value="F:protein kinase activity"/>
    <property type="evidence" value="ECO:0007669"/>
    <property type="project" value="InterPro"/>
</dbReference>
<dbReference type="Proteomes" id="UP001194468">
    <property type="component" value="Unassembled WGS sequence"/>
</dbReference>
<evidence type="ECO:0000313" key="3">
    <source>
        <dbReference type="Proteomes" id="UP001194468"/>
    </source>
</evidence>
<dbReference type="SUPFAM" id="SSF56112">
    <property type="entry name" value="Protein kinase-like (PK-like)"/>
    <property type="match status" value="1"/>
</dbReference>
<dbReference type="GO" id="GO:0005524">
    <property type="term" value="F:ATP binding"/>
    <property type="evidence" value="ECO:0007669"/>
    <property type="project" value="InterPro"/>
</dbReference>
<evidence type="ECO:0000313" key="2">
    <source>
        <dbReference type="EMBL" id="KAF8414694.1"/>
    </source>
</evidence>
<dbReference type="EMBL" id="WHUW01000447">
    <property type="protein sequence ID" value="KAF8414694.1"/>
    <property type="molecule type" value="Genomic_DNA"/>
</dbReference>
<proteinExistence type="predicted"/>
<dbReference type="AlphaFoldDB" id="A0AAD4G557"/>
<feature type="domain" description="Protein kinase" evidence="1">
    <location>
        <begin position="1"/>
        <end position="141"/>
    </location>
</feature>
<reference evidence="2" key="1">
    <citation type="submission" date="2019-10" db="EMBL/GenBank/DDBJ databases">
        <authorList>
            <consortium name="DOE Joint Genome Institute"/>
            <person name="Kuo A."/>
            <person name="Miyauchi S."/>
            <person name="Kiss E."/>
            <person name="Drula E."/>
            <person name="Kohler A."/>
            <person name="Sanchez-Garcia M."/>
            <person name="Andreopoulos B."/>
            <person name="Barry K.W."/>
            <person name="Bonito G."/>
            <person name="Buee M."/>
            <person name="Carver A."/>
            <person name="Chen C."/>
            <person name="Cichocki N."/>
            <person name="Clum A."/>
            <person name="Culley D."/>
            <person name="Crous P.W."/>
            <person name="Fauchery L."/>
            <person name="Girlanda M."/>
            <person name="Hayes R."/>
            <person name="Keri Z."/>
            <person name="LaButti K."/>
            <person name="Lipzen A."/>
            <person name="Lombard V."/>
            <person name="Magnuson J."/>
            <person name="Maillard F."/>
            <person name="Morin E."/>
            <person name="Murat C."/>
            <person name="Nolan M."/>
            <person name="Ohm R."/>
            <person name="Pangilinan J."/>
            <person name="Pereira M."/>
            <person name="Perotto S."/>
            <person name="Peter M."/>
            <person name="Riley R."/>
            <person name="Sitrit Y."/>
            <person name="Stielow B."/>
            <person name="Szollosi G."/>
            <person name="Zifcakova L."/>
            <person name="Stursova M."/>
            <person name="Spatafora J.W."/>
            <person name="Tedersoo L."/>
            <person name="Vaario L.-M."/>
            <person name="Yamada A."/>
            <person name="Yan M."/>
            <person name="Wang P."/>
            <person name="Xu J."/>
            <person name="Bruns T."/>
            <person name="Baldrian P."/>
            <person name="Vilgalys R."/>
            <person name="Henrissat B."/>
            <person name="Grigoriev I.V."/>
            <person name="Hibbett D."/>
            <person name="Nagy L.G."/>
            <person name="Martin F.M."/>
        </authorList>
    </citation>
    <scope>NUCLEOTIDE SEQUENCE</scope>
    <source>
        <strain evidence="2">BED1</strain>
    </source>
</reference>
<dbReference type="InterPro" id="IPR011009">
    <property type="entry name" value="Kinase-like_dom_sf"/>
</dbReference>
<dbReference type="Pfam" id="PF00069">
    <property type="entry name" value="Pkinase"/>
    <property type="match status" value="1"/>
</dbReference>
<evidence type="ECO:0000259" key="1">
    <source>
        <dbReference type="PROSITE" id="PS50011"/>
    </source>
</evidence>
<protein>
    <recommendedName>
        <fullName evidence="1">Protein kinase domain-containing protein</fullName>
    </recommendedName>
</protein>
<gene>
    <name evidence="2" type="ORF">L210DRAFT_3590904</name>
</gene>